<name>A0A840ILM6_9ACTN</name>
<dbReference type="Pfam" id="PF00563">
    <property type="entry name" value="EAL"/>
    <property type="match status" value="1"/>
</dbReference>
<dbReference type="InterPro" id="IPR035919">
    <property type="entry name" value="EAL_sf"/>
</dbReference>
<dbReference type="SMART" id="SM00052">
    <property type="entry name" value="EAL"/>
    <property type="match status" value="1"/>
</dbReference>
<dbReference type="PANTHER" id="PTHR33121">
    <property type="entry name" value="CYCLIC DI-GMP PHOSPHODIESTERASE PDEF"/>
    <property type="match status" value="1"/>
</dbReference>
<gene>
    <name evidence="2" type="ORF">BDZ31_004882</name>
</gene>
<dbReference type="PROSITE" id="PS50883">
    <property type="entry name" value="EAL"/>
    <property type="match status" value="1"/>
</dbReference>
<organism evidence="2 3">
    <name type="scientific">Conexibacter arvalis</name>
    <dbReference type="NCBI Taxonomy" id="912552"/>
    <lineage>
        <taxon>Bacteria</taxon>
        <taxon>Bacillati</taxon>
        <taxon>Actinomycetota</taxon>
        <taxon>Thermoleophilia</taxon>
        <taxon>Solirubrobacterales</taxon>
        <taxon>Conexibacteraceae</taxon>
        <taxon>Conexibacter</taxon>
    </lineage>
</organism>
<dbReference type="Gene3D" id="3.20.20.450">
    <property type="entry name" value="EAL domain"/>
    <property type="match status" value="1"/>
</dbReference>
<protein>
    <submittedName>
        <fullName evidence="2">EAL domain-containing protein (Putative c-di-GMP-specific phosphodiesterase class I)</fullName>
    </submittedName>
</protein>
<dbReference type="EMBL" id="JACHNU010000014">
    <property type="protein sequence ID" value="MBB4665255.1"/>
    <property type="molecule type" value="Genomic_DNA"/>
</dbReference>
<dbReference type="SUPFAM" id="SSF141868">
    <property type="entry name" value="EAL domain-like"/>
    <property type="match status" value="1"/>
</dbReference>
<dbReference type="RefSeq" id="WP_183346024.1">
    <property type="nucleotide sequence ID" value="NZ_JACHNU010000014.1"/>
</dbReference>
<keyword evidence="3" id="KW-1185">Reference proteome</keyword>
<dbReference type="AlphaFoldDB" id="A0A840ILM6"/>
<evidence type="ECO:0000313" key="3">
    <source>
        <dbReference type="Proteomes" id="UP000585272"/>
    </source>
</evidence>
<dbReference type="Proteomes" id="UP000585272">
    <property type="component" value="Unassembled WGS sequence"/>
</dbReference>
<evidence type="ECO:0000259" key="1">
    <source>
        <dbReference type="PROSITE" id="PS50883"/>
    </source>
</evidence>
<dbReference type="PANTHER" id="PTHR33121:SF76">
    <property type="entry name" value="SIGNALING PROTEIN"/>
    <property type="match status" value="1"/>
</dbReference>
<dbReference type="Pfam" id="PF10069">
    <property type="entry name" value="DICT"/>
    <property type="match status" value="1"/>
</dbReference>
<sequence>MSASGTKQGRADGLATGLVSAVYQPVIELESGGVVGYEALARGPQGGELERPDALLSAARRAGLLAQVDWECRLAAVSGALDAGLDRSTTLFVNVDPESVHRSPAGDGRAPDLWRRAEESLSVAVELPSTALRARPRELVRAADACRDRGWTVVLDDVGADRESLALLPLVAPDAIKLDLRAARLAGSAAPALADVATAVWAEQERTGAALVAEGIETEEQLEEARGVGATLGQGWLWGRPGALPGEAATPAPASAIAQHRDQRTDPAATPFQLLSAAREPREAPAGMLRAMSRHLERAARGVGAGTIVLASFQSAGRFDGRARARYRALAGETTLVAVLGAGIGAQPAIGVVGADLPAGDPLRDEWCVVVLAPHFAGALAGRDLGGDAAPRDRRYRFVLTHDRALVVAAARSLAARLG</sequence>
<comment type="caution">
    <text evidence="2">The sequence shown here is derived from an EMBL/GenBank/DDBJ whole genome shotgun (WGS) entry which is preliminary data.</text>
</comment>
<reference evidence="2 3" key="1">
    <citation type="submission" date="2020-08" db="EMBL/GenBank/DDBJ databases">
        <title>Genomic Encyclopedia of Archaeal and Bacterial Type Strains, Phase II (KMG-II): from individual species to whole genera.</title>
        <authorList>
            <person name="Goeker M."/>
        </authorList>
    </citation>
    <scope>NUCLEOTIDE SEQUENCE [LARGE SCALE GENOMIC DNA]</scope>
    <source>
        <strain evidence="2 3">DSM 23288</strain>
    </source>
</reference>
<feature type="domain" description="EAL" evidence="1">
    <location>
        <begin position="3"/>
        <end position="255"/>
    </location>
</feature>
<dbReference type="InterPro" id="IPR019278">
    <property type="entry name" value="DICT_dom"/>
</dbReference>
<dbReference type="InterPro" id="IPR001633">
    <property type="entry name" value="EAL_dom"/>
</dbReference>
<accession>A0A840ILM6</accession>
<dbReference type="InterPro" id="IPR050706">
    <property type="entry name" value="Cyclic-di-GMP_PDE-like"/>
</dbReference>
<dbReference type="CDD" id="cd01948">
    <property type="entry name" value="EAL"/>
    <property type="match status" value="1"/>
</dbReference>
<evidence type="ECO:0000313" key="2">
    <source>
        <dbReference type="EMBL" id="MBB4665255.1"/>
    </source>
</evidence>
<dbReference type="GO" id="GO:0071111">
    <property type="term" value="F:cyclic-guanylate-specific phosphodiesterase activity"/>
    <property type="evidence" value="ECO:0007669"/>
    <property type="project" value="InterPro"/>
</dbReference>
<proteinExistence type="predicted"/>